<dbReference type="InterPro" id="IPR009000">
    <property type="entry name" value="Transl_B-barrel_sf"/>
</dbReference>
<dbReference type="EMBL" id="KN838543">
    <property type="protein sequence ID" value="KIK08319.1"/>
    <property type="molecule type" value="Genomic_DNA"/>
</dbReference>
<dbReference type="HOGENOM" id="CLU_198669_0_0_1"/>
<keyword evidence="2" id="KW-1185">Reference proteome</keyword>
<evidence type="ECO:0000313" key="1">
    <source>
        <dbReference type="EMBL" id="KIK08319.1"/>
    </source>
</evidence>
<dbReference type="PANTHER" id="PTHR44830:SF1">
    <property type="entry name" value="TR-TYPE G DOMAIN-CONTAINING PROTEIN"/>
    <property type="match status" value="1"/>
</dbReference>
<organism evidence="1 2">
    <name type="scientific">Laccaria amethystina LaAM-08-1</name>
    <dbReference type="NCBI Taxonomy" id="1095629"/>
    <lineage>
        <taxon>Eukaryota</taxon>
        <taxon>Fungi</taxon>
        <taxon>Dikarya</taxon>
        <taxon>Basidiomycota</taxon>
        <taxon>Agaricomycotina</taxon>
        <taxon>Agaricomycetes</taxon>
        <taxon>Agaricomycetidae</taxon>
        <taxon>Agaricales</taxon>
        <taxon>Agaricineae</taxon>
        <taxon>Hydnangiaceae</taxon>
        <taxon>Laccaria</taxon>
    </lineage>
</organism>
<dbReference type="AlphaFoldDB" id="A0A0C9Y334"/>
<sequence length="77" mass="8388">IKAVMVATFTPPNVTTEVKSIEMHHEQLEKDNPGDNVKDISIKDIRRGNVASESKNNPTKEAASFNAQVIVVTPPCS</sequence>
<dbReference type="PANTHER" id="PTHR44830">
    <property type="entry name" value="ELONGATION FACTOR 1 ALPHA"/>
    <property type="match status" value="1"/>
</dbReference>
<dbReference type="Gene3D" id="2.40.30.10">
    <property type="entry name" value="Translation factors"/>
    <property type="match status" value="1"/>
</dbReference>
<proteinExistence type="predicted"/>
<reference evidence="1 2" key="1">
    <citation type="submission" date="2014-04" db="EMBL/GenBank/DDBJ databases">
        <authorList>
            <consortium name="DOE Joint Genome Institute"/>
            <person name="Kuo A."/>
            <person name="Kohler A."/>
            <person name="Nagy L.G."/>
            <person name="Floudas D."/>
            <person name="Copeland A."/>
            <person name="Barry K.W."/>
            <person name="Cichocki N."/>
            <person name="Veneault-Fourrey C."/>
            <person name="LaButti K."/>
            <person name="Lindquist E.A."/>
            <person name="Lipzen A."/>
            <person name="Lundell T."/>
            <person name="Morin E."/>
            <person name="Murat C."/>
            <person name="Sun H."/>
            <person name="Tunlid A."/>
            <person name="Henrissat B."/>
            <person name="Grigoriev I.V."/>
            <person name="Hibbett D.S."/>
            <person name="Martin F."/>
            <person name="Nordberg H.P."/>
            <person name="Cantor M.N."/>
            <person name="Hua S.X."/>
        </authorList>
    </citation>
    <scope>NUCLEOTIDE SEQUENCE [LARGE SCALE GENOMIC DNA]</scope>
    <source>
        <strain evidence="1 2">LaAM-08-1</strain>
    </source>
</reference>
<dbReference type="STRING" id="1095629.A0A0C9Y334"/>
<accession>A0A0C9Y334</accession>
<name>A0A0C9Y334_9AGAR</name>
<evidence type="ECO:0000313" key="2">
    <source>
        <dbReference type="Proteomes" id="UP000054477"/>
    </source>
</evidence>
<protein>
    <recommendedName>
        <fullName evidence="3">Elongation factor 1-alpha</fullName>
    </recommendedName>
</protein>
<evidence type="ECO:0008006" key="3">
    <source>
        <dbReference type="Google" id="ProtNLM"/>
    </source>
</evidence>
<reference evidence="2" key="2">
    <citation type="submission" date="2015-01" db="EMBL/GenBank/DDBJ databases">
        <title>Evolutionary Origins and Diversification of the Mycorrhizal Mutualists.</title>
        <authorList>
            <consortium name="DOE Joint Genome Institute"/>
            <consortium name="Mycorrhizal Genomics Consortium"/>
            <person name="Kohler A."/>
            <person name="Kuo A."/>
            <person name="Nagy L.G."/>
            <person name="Floudas D."/>
            <person name="Copeland A."/>
            <person name="Barry K.W."/>
            <person name="Cichocki N."/>
            <person name="Veneault-Fourrey C."/>
            <person name="LaButti K."/>
            <person name="Lindquist E.A."/>
            <person name="Lipzen A."/>
            <person name="Lundell T."/>
            <person name="Morin E."/>
            <person name="Murat C."/>
            <person name="Riley R."/>
            <person name="Ohm R."/>
            <person name="Sun H."/>
            <person name="Tunlid A."/>
            <person name="Henrissat B."/>
            <person name="Grigoriev I.V."/>
            <person name="Hibbett D.S."/>
            <person name="Martin F."/>
        </authorList>
    </citation>
    <scope>NUCLEOTIDE SEQUENCE [LARGE SCALE GENOMIC DNA]</scope>
    <source>
        <strain evidence="2">LaAM-08-1</strain>
    </source>
</reference>
<feature type="non-terminal residue" evidence="1">
    <location>
        <position position="77"/>
    </location>
</feature>
<dbReference type="SUPFAM" id="SSF50447">
    <property type="entry name" value="Translation proteins"/>
    <property type="match status" value="1"/>
</dbReference>
<dbReference type="Proteomes" id="UP000054477">
    <property type="component" value="Unassembled WGS sequence"/>
</dbReference>
<dbReference type="OrthoDB" id="342024at2759"/>
<gene>
    <name evidence="1" type="ORF">K443DRAFT_85726</name>
</gene>